<comment type="caution">
    <text evidence="3">The sequence shown here is derived from an EMBL/GenBank/DDBJ whole genome shotgun (WGS) entry which is preliminary data.</text>
</comment>
<evidence type="ECO:0000313" key="4">
    <source>
        <dbReference type="Proteomes" id="UP000321192"/>
    </source>
</evidence>
<organism evidence="3 4">
    <name type="scientific">Thauera aminoaromatica</name>
    <dbReference type="NCBI Taxonomy" id="164330"/>
    <lineage>
        <taxon>Bacteria</taxon>
        <taxon>Pseudomonadati</taxon>
        <taxon>Pseudomonadota</taxon>
        <taxon>Betaproteobacteria</taxon>
        <taxon>Rhodocyclales</taxon>
        <taxon>Zoogloeaceae</taxon>
        <taxon>Thauera</taxon>
    </lineage>
</organism>
<evidence type="ECO:0000313" key="3">
    <source>
        <dbReference type="EMBL" id="TXH85032.1"/>
    </source>
</evidence>
<keyword evidence="2" id="KW-1133">Transmembrane helix</keyword>
<evidence type="ECO:0000256" key="1">
    <source>
        <dbReference type="SAM" id="MobiDB-lite"/>
    </source>
</evidence>
<protein>
    <submittedName>
        <fullName evidence="3">Uncharacterized protein</fullName>
    </submittedName>
</protein>
<feature type="region of interest" description="Disordered" evidence="1">
    <location>
        <begin position="50"/>
        <end position="69"/>
    </location>
</feature>
<keyword evidence="2" id="KW-0812">Transmembrane</keyword>
<dbReference type="Proteomes" id="UP000321192">
    <property type="component" value="Unassembled WGS sequence"/>
</dbReference>
<reference evidence="3 4" key="1">
    <citation type="submission" date="2018-09" db="EMBL/GenBank/DDBJ databases">
        <title>Metagenome Assembled Genomes from an Advanced Water Purification Facility.</title>
        <authorList>
            <person name="Stamps B.W."/>
            <person name="Spear J.R."/>
        </authorList>
    </citation>
    <scope>NUCLEOTIDE SEQUENCE [LARGE SCALE GENOMIC DNA]</scope>
    <source>
        <strain evidence="3">Bin_27_1</strain>
    </source>
</reference>
<feature type="region of interest" description="Disordered" evidence="1">
    <location>
        <begin position="80"/>
        <end position="106"/>
    </location>
</feature>
<accession>A0A5C7SNM3</accession>
<evidence type="ECO:0000256" key="2">
    <source>
        <dbReference type="SAM" id="Phobius"/>
    </source>
</evidence>
<feature type="transmembrane region" description="Helical" evidence="2">
    <location>
        <begin position="33"/>
        <end position="50"/>
    </location>
</feature>
<keyword evidence="2" id="KW-0472">Membrane</keyword>
<dbReference type="RefSeq" id="WP_276658629.1">
    <property type="nucleotide sequence ID" value="NZ_SSFD01000160.1"/>
</dbReference>
<gene>
    <name evidence="3" type="ORF">E6Q80_10410</name>
</gene>
<name>A0A5C7SNM3_THASP</name>
<sequence length="106" mass="11023">MRKLVVIGFVIAGAAIGLLSSLGETLALKVFMMGLGGLVGAIAGAALSRIGQGSRSTPRRDDALRGLGTTSEDLMDNYWRDEGHPQFMKPPSPDSKQFGGTGGMAD</sequence>
<dbReference type="AlphaFoldDB" id="A0A5C7SNM3"/>
<dbReference type="EMBL" id="SSFD01000160">
    <property type="protein sequence ID" value="TXH85032.1"/>
    <property type="molecule type" value="Genomic_DNA"/>
</dbReference>
<proteinExistence type="predicted"/>